<comment type="caution">
    <text evidence="2">The sequence shown here is derived from an EMBL/GenBank/DDBJ whole genome shotgun (WGS) entry which is preliminary data.</text>
</comment>
<dbReference type="InterPro" id="IPR047173">
    <property type="entry name" value="STRAD_A/B-like"/>
</dbReference>
<comment type="similarity">
    <text evidence="1">Belongs to the protein kinase superfamily. STE Ser/Thr protein kinase family. STE20 subfamily.</text>
</comment>
<dbReference type="PANTHER" id="PTHR48014">
    <property type="entry name" value="SERINE/THREONINE-PROTEIN KINASE FRAY2"/>
    <property type="match status" value="1"/>
</dbReference>
<proteinExistence type="inferred from homology"/>
<evidence type="ECO:0000313" key="2">
    <source>
        <dbReference type="EMBL" id="KAF9606862.1"/>
    </source>
</evidence>
<protein>
    <submittedName>
        <fullName evidence="2">Uncharacterized protein</fullName>
    </submittedName>
</protein>
<accession>A0A835LVT3</accession>
<evidence type="ECO:0000313" key="3">
    <source>
        <dbReference type="Proteomes" id="UP000631114"/>
    </source>
</evidence>
<organism evidence="2 3">
    <name type="scientific">Coptis chinensis</name>
    <dbReference type="NCBI Taxonomy" id="261450"/>
    <lineage>
        <taxon>Eukaryota</taxon>
        <taxon>Viridiplantae</taxon>
        <taxon>Streptophyta</taxon>
        <taxon>Embryophyta</taxon>
        <taxon>Tracheophyta</taxon>
        <taxon>Spermatophyta</taxon>
        <taxon>Magnoliopsida</taxon>
        <taxon>Ranunculales</taxon>
        <taxon>Ranunculaceae</taxon>
        <taxon>Coptidoideae</taxon>
        <taxon>Coptis</taxon>
    </lineage>
</organism>
<evidence type="ECO:0000256" key="1">
    <source>
        <dbReference type="ARBA" id="ARBA00008874"/>
    </source>
</evidence>
<reference evidence="2 3" key="1">
    <citation type="submission" date="2020-10" db="EMBL/GenBank/DDBJ databases">
        <title>The Coptis chinensis genome and diversification of protoberbering-type alkaloids.</title>
        <authorList>
            <person name="Wang B."/>
            <person name="Shu S."/>
            <person name="Song C."/>
            <person name="Liu Y."/>
        </authorList>
    </citation>
    <scope>NUCLEOTIDE SEQUENCE [LARGE SCALE GENOMIC DNA]</scope>
    <source>
        <strain evidence="2">HL-2020</strain>
        <tissue evidence="2">Leaf</tissue>
    </source>
</reference>
<gene>
    <name evidence="2" type="ORF">IFM89_029461</name>
</gene>
<dbReference type="EMBL" id="JADFTS010000005">
    <property type="protein sequence ID" value="KAF9606862.1"/>
    <property type="molecule type" value="Genomic_DNA"/>
</dbReference>
<dbReference type="AlphaFoldDB" id="A0A835LVT3"/>
<name>A0A835LVT3_9MAGN</name>
<keyword evidence="3" id="KW-1185">Reference proteome</keyword>
<dbReference type="GO" id="GO:0043539">
    <property type="term" value="F:protein serine/threonine kinase activator activity"/>
    <property type="evidence" value="ECO:0007669"/>
    <property type="project" value="InterPro"/>
</dbReference>
<dbReference type="Proteomes" id="UP000631114">
    <property type="component" value="Unassembled WGS sequence"/>
</dbReference>
<sequence>MSVSMVILKRRNSTEVVAMGRKEFPIGHDVYELHEEIGKGGAATVAVYRVFCFPLKEEGDVKIGDLGVSSCLLDSGDRQHKINTITALQGHLAGWSRRFCQWKGMDTTLKWIYGRQHSAGACHAPFSEYPPVKELQVQQRALLKKLPSTTLGESMKALLKVKKVEDMLAHDKLSEVQKEEISQKEYLRGICDWNFNIEGIKLQAALIEEVREETVSAEILPEMVDDFGGRADGQILQQRGRFKLQNDIREGTSFSYLGQRRSYSDLLEESYRSTCLLLFHIVCN</sequence>
<dbReference type="PANTHER" id="PTHR48014:SF24">
    <property type="entry name" value="PROTEIN KINASE SUPERFAMILY PROTEIN"/>
    <property type="match status" value="1"/>
</dbReference>